<organism evidence="5 6">
    <name type="scientific">Candidatus Campylobacter infans</name>
    <dbReference type="NCBI Taxonomy" id="2561898"/>
    <lineage>
        <taxon>Bacteria</taxon>
        <taxon>Pseudomonadati</taxon>
        <taxon>Campylobacterota</taxon>
        <taxon>Epsilonproteobacteria</taxon>
        <taxon>Campylobacterales</taxon>
        <taxon>Campylobacteraceae</taxon>
        <taxon>Campylobacter</taxon>
    </lineage>
</organism>
<dbReference type="Gene3D" id="3.40.50.1450">
    <property type="entry name" value="HybD-like"/>
    <property type="match status" value="1"/>
</dbReference>
<evidence type="ECO:0000256" key="2">
    <source>
        <dbReference type="ARBA" id="ARBA00022670"/>
    </source>
</evidence>
<sequence>MKILILGIGNVMFGDEGLGVHFINLISQNFNFKSSLHELSFIDGGTMANALTPLIANSDYLIVCDCIEADDSKAGDVYFFDYNAMPKSIKWSGSAHEVEMLQTLQMCELSGVLPKSVKVLGVVPKRIEPMSFSLSSQAKNALKTMQKVLLDELGQLGFSCEQKANFNIDEILSKWLKALY</sequence>
<dbReference type="Proteomes" id="UP000509414">
    <property type="component" value="Chromosome"/>
</dbReference>
<reference evidence="5 6" key="1">
    <citation type="submission" date="2020-02" db="EMBL/GenBank/DDBJ databases">
        <title>Complete genome sequence of the novel Campylobacter species Candidatus Campylobacter infans.</title>
        <authorList>
            <person name="Duim B."/>
            <person name="Zomer A."/>
            <person name="van der Graaf L."/>
            <person name="Wagenaar J."/>
        </authorList>
    </citation>
    <scope>NUCLEOTIDE SEQUENCE [LARGE SCALE GENOMIC DNA]</scope>
    <source>
        <strain evidence="5 6">19S00001</strain>
    </source>
</reference>
<keyword evidence="3" id="KW-0064">Aspartyl protease</keyword>
<keyword evidence="2 5" id="KW-0645">Protease</keyword>
<dbReference type="AlphaFoldDB" id="A0A7H9CF50"/>
<dbReference type="InterPro" id="IPR000671">
    <property type="entry name" value="Peptidase_A31"/>
</dbReference>
<dbReference type="NCBIfam" id="TIGR00072">
    <property type="entry name" value="hydrog_prot"/>
    <property type="match status" value="1"/>
</dbReference>
<evidence type="ECO:0000313" key="5">
    <source>
        <dbReference type="EMBL" id="QLI04582.1"/>
    </source>
</evidence>
<dbReference type="PANTHER" id="PTHR30302">
    <property type="entry name" value="HYDROGENASE 1 MATURATION PROTEASE"/>
    <property type="match status" value="1"/>
</dbReference>
<keyword evidence="6" id="KW-1185">Reference proteome</keyword>
<dbReference type="Pfam" id="PF01750">
    <property type="entry name" value="HycI"/>
    <property type="match status" value="1"/>
</dbReference>
<keyword evidence="4" id="KW-0378">Hydrolase</keyword>
<dbReference type="SUPFAM" id="SSF53163">
    <property type="entry name" value="HybD-like"/>
    <property type="match status" value="1"/>
</dbReference>
<evidence type="ECO:0000256" key="1">
    <source>
        <dbReference type="ARBA" id="ARBA00006814"/>
    </source>
</evidence>
<accession>A0A7H9CF50</accession>
<evidence type="ECO:0000256" key="4">
    <source>
        <dbReference type="ARBA" id="ARBA00022801"/>
    </source>
</evidence>
<dbReference type="GO" id="GO:0016485">
    <property type="term" value="P:protein processing"/>
    <property type="evidence" value="ECO:0007669"/>
    <property type="project" value="TreeGrafter"/>
</dbReference>
<proteinExistence type="inferred from homology"/>
<dbReference type="CDD" id="cd06062">
    <property type="entry name" value="H2MP_MemB-H2up"/>
    <property type="match status" value="1"/>
</dbReference>
<comment type="similarity">
    <text evidence="1">Belongs to the peptidase A31 family.</text>
</comment>
<name>A0A7H9CF50_9BACT</name>
<dbReference type="GO" id="GO:0004190">
    <property type="term" value="F:aspartic-type endopeptidase activity"/>
    <property type="evidence" value="ECO:0007669"/>
    <property type="project" value="UniProtKB-KW"/>
</dbReference>
<dbReference type="EMBL" id="CP049075">
    <property type="protein sequence ID" value="QLI04582.1"/>
    <property type="molecule type" value="Genomic_DNA"/>
</dbReference>
<dbReference type="RefSeq" id="WP_179975293.1">
    <property type="nucleotide sequence ID" value="NZ_CP049075.1"/>
</dbReference>
<evidence type="ECO:0000256" key="3">
    <source>
        <dbReference type="ARBA" id="ARBA00022750"/>
    </source>
</evidence>
<gene>
    <name evidence="5" type="primary">hydD</name>
    <name evidence="5" type="ORF">CINF_0027</name>
</gene>
<protein>
    <submittedName>
        <fullName evidence="5">[Ni-Fe] hydrogenase maturation protease</fullName>
    </submittedName>
</protein>
<evidence type="ECO:0000313" key="6">
    <source>
        <dbReference type="Proteomes" id="UP000509414"/>
    </source>
</evidence>
<dbReference type="GO" id="GO:0008047">
    <property type="term" value="F:enzyme activator activity"/>
    <property type="evidence" value="ECO:0007669"/>
    <property type="project" value="InterPro"/>
</dbReference>
<dbReference type="KEGG" id="cinf:CINF_0027"/>
<dbReference type="PRINTS" id="PR00446">
    <property type="entry name" value="HYDRGNUPTAKE"/>
</dbReference>
<dbReference type="InterPro" id="IPR023430">
    <property type="entry name" value="Pept_HybD-like_dom_sf"/>
</dbReference>
<dbReference type="PANTHER" id="PTHR30302:SF1">
    <property type="entry name" value="HYDROGENASE 2 MATURATION PROTEASE"/>
    <property type="match status" value="1"/>
</dbReference>